<feature type="compositionally biased region" description="Polar residues" evidence="1">
    <location>
        <begin position="149"/>
        <end position="170"/>
    </location>
</feature>
<reference evidence="3" key="1">
    <citation type="submission" date="2021-03" db="EMBL/GenBank/DDBJ databases">
        <authorList>
            <person name="Tagirdzhanova G."/>
        </authorList>
    </citation>
    <scope>NUCLEOTIDE SEQUENCE</scope>
</reference>
<evidence type="ECO:0000313" key="3">
    <source>
        <dbReference type="EMBL" id="CAF9909117.1"/>
    </source>
</evidence>
<evidence type="ECO:0000313" key="4">
    <source>
        <dbReference type="Proteomes" id="UP000664534"/>
    </source>
</evidence>
<dbReference type="AlphaFoldDB" id="A0A8H3ENC8"/>
<accession>A0A8H3ENC8</accession>
<feature type="domain" description="C2H2-type" evidence="2">
    <location>
        <begin position="53"/>
        <end position="75"/>
    </location>
</feature>
<comment type="caution">
    <text evidence="3">The sequence shown here is derived from an EMBL/GenBank/DDBJ whole genome shotgun (WGS) entry which is preliminary data.</text>
</comment>
<feature type="compositionally biased region" description="Basic and acidic residues" evidence="1">
    <location>
        <begin position="119"/>
        <end position="129"/>
    </location>
</feature>
<dbReference type="OrthoDB" id="10475184at2759"/>
<feature type="compositionally biased region" description="Acidic residues" evidence="1">
    <location>
        <begin position="97"/>
        <end position="106"/>
    </location>
</feature>
<feature type="region of interest" description="Disordered" evidence="1">
    <location>
        <begin position="90"/>
        <end position="170"/>
    </location>
</feature>
<dbReference type="PROSITE" id="PS00028">
    <property type="entry name" value="ZINC_FINGER_C2H2_1"/>
    <property type="match status" value="1"/>
</dbReference>
<organism evidence="3 4">
    <name type="scientific">Imshaugia aleurites</name>
    <dbReference type="NCBI Taxonomy" id="172621"/>
    <lineage>
        <taxon>Eukaryota</taxon>
        <taxon>Fungi</taxon>
        <taxon>Dikarya</taxon>
        <taxon>Ascomycota</taxon>
        <taxon>Pezizomycotina</taxon>
        <taxon>Lecanoromycetes</taxon>
        <taxon>OSLEUM clade</taxon>
        <taxon>Lecanoromycetidae</taxon>
        <taxon>Lecanorales</taxon>
        <taxon>Lecanorineae</taxon>
        <taxon>Parmeliaceae</taxon>
        <taxon>Imshaugia</taxon>
    </lineage>
</organism>
<sequence length="295" mass="32609">MGSKDHINWLPGLGYLSHHGSNSLSTPRAELETGLNTQAGESEVDEVQYSIVCKDCGKYFWSRSKADSHAALTAHVLWEEFPSSAIEAETSPGLDTADQEDGEDSEQFARSRVPSPEHQALHLDSDGHLRRSLGVSPSPSASALPSNKDLPTQTVLTPNMTATPSQSSSCATLEQPQVTFPHELSDRIFFVVTPSGNRKGPGFIMGLAEAQNAVTFRSGVRTRLESQGEQVGFRKIVARIPWLSVPIFSDTDEDHYHMLMVVRSWPEWHNPNWKASCQIFLTLEDEKEDHVQGDK</sequence>
<dbReference type="InterPro" id="IPR013087">
    <property type="entry name" value="Znf_C2H2_type"/>
</dbReference>
<dbReference type="EMBL" id="CAJPDT010000005">
    <property type="protein sequence ID" value="CAF9909117.1"/>
    <property type="molecule type" value="Genomic_DNA"/>
</dbReference>
<gene>
    <name evidence="3" type="ORF">IMSHALPRED_007613</name>
</gene>
<keyword evidence="4" id="KW-1185">Reference proteome</keyword>
<proteinExistence type="predicted"/>
<evidence type="ECO:0000259" key="2">
    <source>
        <dbReference type="PROSITE" id="PS00028"/>
    </source>
</evidence>
<name>A0A8H3ENC8_9LECA</name>
<evidence type="ECO:0000256" key="1">
    <source>
        <dbReference type="SAM" id="MobiDB-lite"/>
    </source>
</evidence>
<dbReference type="Proteomes" id="UP000664534">
    <property type="component" value="Unassembled WGS sequence"/>
</dbReference>
<feature type="compositionally biased region" description="Low complexity" evidence="1">
    <location>
        <begin position="136"/>
        <end position="146"/>
    </location>
</feature>
<protein>
    <recommendedName>
        <fullName evidence="2">C2H2-type domain-containing protein</fullName>
    </recommendedName>
</protein>